<dbReference type="InterPro" id="IPR044992">
    <property type="entry name" value="ChyE-like"/>
</dbReference>
<sequence>MSAVRRARAARPFLIVQTGTTLPALRSRLGDFPHWFRIGLRLAAHEVRVVGAASGDALPDANDYAGVVVTGSGAMVTDRLDWSERTAEWLGDIVARERTPLLGVCYGHQLIAHALGGRVDWNPRGREMGTKAIAATADAASDVLFGPFAAGFRAHTTHQQSVVAAPGGAVVLAHSAQDPHQALRYGARAWGVQFHPEFSAGAMAGYIRGRADRLREERIDPSGLLRECGPAPRARRILCRFSQYARALK</sequence>
<keyword evidence="2" id="KW-0315">Glutamine amidotransferase</keyword>
<accession>A0A9X3YMX8</accession>
<dbReference type="GO" id="GO:0005829">
    <property type="term" value="C:cytosol"/>
    <property type="evidence" value="ECO:0007669"/>
    <property type="project" value="TreeGrafter"/>
</dbReference>
<dbReference type="PANTHER" id="PTHR42695">
    <property type="entry name" value="GLUTAMINE AMIDOTRANSFERASE YLR126C-RELATED"/>
    <property type="match status" value="1"/>
</dbReference>
<dbReference type="PANTHER" id="PTHR42695:SF5">
    <property type="entry name" value="GLUTAMINE AMIDOTRANSFERASE YLR126C-RELATED"/>
    <property type="match status" value="1"/>
</dbReference>
<feature type="domain" description="Glutamine amidotransferase" evidence="1">
    <location>
        <begin position="62"/>
        <end position="203"/>
    </location>
</feature>
<dbReference type="NCBIfam" id="NF006562">
    <property type="entry name" value="PRK09065.1"/>
    <property type="match status" value="1"/>
</dbReference>
<comment type="caution">
    <text evidence="2">The sequence shown here is derived from an EMBL/GenBank/DDBJ whole genome shotgun (WGS) entry which is preliminary data.</text>
</comment>
<protein>
    <submittedName>
        <fullName evidence="2">Glutamine amidotransferase</fullName>
    </submittedName>
</protein>
<dbReference type="EMBL" id="JAOVZO020000018">
    <property type="protein sequence ID" value="MDC8014225.1"/>
    <property type="molecule type" value="Genomic_DNA"/>
</dbReference>
<reference evidence="2" key="1">
    <citation type="submission" date="2023-02" db="EMBL/GenBank/DDBJ databases">
        <title>Tahibacter soli sp. nov. isolated from soil.</title>
        <authorList>
            <person name="Baek J.H."/>
            <person name="Lee J.K."/>
            <person name="Choi D.G."/>
            <person name="Jeon C.O."/>
        </authorList>
    </citation>
    <scope>NUCLEOTIDE SEQUENCE</scope>
    <source>
        <strain evidence="2">BL</strain>
    </source>
</reference>
<organism evidence="2 3">
    <name type="scientific">Tahibacter soli</name>
    <dbReference type="NCBI Taxonomy" id="2983605"/>
    <lineage>
        <taxon>Bacteria</taxon>
        <taxon>Pseudomonadati</taxon>
        <taxon>Pseudomonadota</taxon>
        <taxon>Gammaproteobacteria</taxon>
        <taxon>Lysobacterales</taxon>
        <taxon>Rhodanobacteraceae</taxon>
        <taxon>Tahibacter</taxon>
    </lineage>
</organism>
<dbReference type="CDD" id="cd01741">
    <property type="entry name" value="GATase1_1"/>
    <property type="match status" value="1"/>
</dbReference>
<keyword evidence="3" id="KW-1185">Reference proteome</keyword>
<name>A0A9X3YMX8_9GAMM</name>
<dbReference type="AlphaFoldDB" id="A0A9X3YMX8"/>
<dbReference type="Pfam" id="PF00117">
    <property type="entry name" value="GATase"/>
    <property type="match status" value="1"/>
</dbReference>
<dbReference type="InterPro" id="IPR029062">
    <property type="entry name" value="Class_I_gatase-like"/>
</dbReference>
<dbReference type="RefSeq" id="WP_263541863.1">
    <property type="nucleotide sequence ID" value="NZ_JAOVZO020000018.1"/>
</dbReference>
<dbReference type="Proteomes" id="UP001139971">
    <property type="component" value="Unassembled WGS sequence"/>
</dbReference>
<gene>
    <name evidence="2" type="ORF">OD750_016890</name>
</gene>
<dbReference type="PRINTS" id="PR00096">
    <property type="entry name" value="GATASE"/>
</dbReference>
<dbReference type="PROSITE" id="PS51273">
    <property type="entry name" value="GATASE_TYPE_1"/>
    <property type="match status" value="1"/>
</dbReference>
<dbReference type="Gene3D" id="3.40.50.880">
    <property type="match status" value="1"/>
</dbReference>
<evidence type="ECO:0000259" key="1">
    <source>
        <dbReference type="Pfam" id="PF00117"/>
    </source>
</evidence>
<dbReference type="SUPFAM" id="SSF52317">
    <property type="entry name" value="Class I glutamine amidotransferase-like"/>
    <property type="match status" value="1"/>
</dbReference>
<proteinExistence type="predicted"/>
<dbReference type="InterPro" id="IPR017926">
    <property type="entry name" value="GATASE"/>
</dbReference>
<evidence type="ECO:0000313" key="2">
    <source>
        <dbReference type="EMBL" id="MDC8014225.1"/>
    </source>
</evidence>
<evidence type="ECO:0000313" key="3">
    <source>
        <dbReference type="Proteomes" id="UP001139971"/>
    </source>
</evidence>